<feature type="transmembrane region" description="Helical" evidence="1">
    <location>
        <begin position="63"/>
        <end position="88"/>
    </location>
</feature>
<dbReference type="HOGENOM" id="CLU_042960_1_1_1"/>
<dbReference type="InParanoid" id="G0NHT4"/>
<organism evidence="3">
    <name type="scientific">Caenorhabditis brenneri</name>
    <name type="common">Nematode worm</name>
    <dbReference type="NCBI Taxonomy" id="135651"/>
    <lineage>
        <taxon>Eukaryota</taxon>
        <taxon>Metazoa</taxon>
        <taxon>Ecdysozoa</taxon>
        <taxon>Nematoda</taxon>
        <taxon>Chromadorea</taxon>
        <taxon>Rhabditida</taxon>
        <taxon>Rhabditina</taxon>
        <taxon>Rhabditomorpha</taxon>
        <taxon>Rhabditoidea</taxon>
        <taxon>Rhabditidae</taxon>
        <taxon>Peloderinae</taxon>
        <taxon>Caenorhabditis</taxon>
    </lineage>
</organism>
<proteinExistence type="predicted"/>
<evidence type="ECO:0008006" key="4">
    <source>
        <dbReference type="Google" id="ProtNLM"/>
    </source>
</evidence>
<gene>
    <name evidence="2" type="ORF">CAEBREN_11621</name>
</gene>
<feature type="transmembrane region" description="Helical" evidence="1">
    <location>
        <begin position="108"/>
        <end position="128"/>
    </location>
</feature>
<dbReference type="InterPro" id="IPR053220">
    <property type="entry name" value="Nematode_rcpt-like_serp_H"/>
</dbReference>
<feature type="transmembrane region" description="Helical" evidence="1">
    <location>
        <begin position="257"/>
        <end position="280"/>
    </location>
</feature>
<sequence length="341" mass="39734">MSQYTYFQNKTYEFCTSDFFLYTADFQKLFLHYFGFVAIPVHIYGAYCIIFQTPNSMKSVKWSLLNFHFFSCLWDLGLSFLTTPYILFPALAGYPLGILKDFGMKNEHQLYFMLLVGAYMLVAVIIVFENRLLIMIGTNKYWRWFRIPWFIIHFIVASLFFLPNYLMIPDQEMAKEHFRKISPCIPLYVNADLVFVAVIETRFLLRACGMLILGGFIEIWSFAYLTDRMLGKQINRTMSARTVQLHRKFQKAFIIQLMIPILIIIGPAIYIGISCFVFYHNQAFNNVTLIVVASHGFFSTIVMICIHAPYREFTIVLFSVIVRMRPENTSSIGALPSNMIT</sequence>
<dbReference type="Pfam" id="PF10318">
    <property type="entry name" value="7TM_GPCR_Srh"/>
    <property type="match status" value="1"/>
</dbReference>
<dbReference type="InterPro" id="IPR019422">
    <property type="entry name" value="7TM_GPCR_serpentine_rcpt_Srh"/>
</dbReference>
<keyword evidence="1" id="KW-0812">Transmembrane</keyword>
<dbReference type="eggNOG" id="ENOG502TFFW">
    <property type="taxonomic scope" value="Eukaryota"/>
</dbReference>
<protein>
    <recommendedName>
        <fullName evidence="4">Serpentine Receptor, class H</fullName>
    </recommendedName>
</protein>
<reference evidence="3" key="1">
    <citation type="submission" date="2011-07" db="EMBL/GenBank/DDBJ databases">
        <authorList>
            <consortium name="Caenorhabditis brenneri Sequencing and Analysis Consortium"/>
            <person name="Wilson R.K."/>
        </authorList>
    </citation>
    <scope>NUCLEOTIDE SEQUENCE [LARGE SCALE GENOMIC DNA]</scope>
    <source>
        <strain evidence="3">PB2801</strain>
    </source>
</reference>
<dbReference type="Proteomes" id="UP000008068">
    <property type="component" value="Unassembled WGS sequence"/>
</dbReference>
<dbReference type="PANTHER" id="PTHR22941:SF131">
    <property type="entry name" value="SERPENTINE RECEPTOR, CLASS H"/>
    <property type="match status" value="1"/>
</dbReference>
<keyword evidence="1" id="KW-0472">Membrane</keyword>
<dbReference type="OrthoDB" id="5831209at2759"/>
<feature type="transmembrane region" description="Helical" evidence="1">
    <location>
        <begin position="149"/>
        <end position="168"/>
    </location>
</feature>
<evidence type="ECO:0000313" key="2">
    <source>
        <dbReference type="EMBL" id="EGT31473.1"/>
    </source>
</evidence>
<dbReference type="AlphaFoldDB" id="G0NHT4"/>
<dbReference type="OMA" id="NEHQLYF"/>
<dbReference type="PANTHER" id="PTHR22941">
    <property type="entry name" value="SERPENTINE RECEPTOR"/>
    <property type="match status" value="1"/>
</dbReference>
<feature type="transmembrane region" description="Helical" evidence="1">
    <location>
        <begin position="286"/>
        <end position="306"/>
    </location>
</feature>
<keyword evidence="3" id="KW-1185">Reference proteome</keyword>
<feature type="transmembrane region" description="Helical" evidence="1">
    <location>
        <begin position="203"/>
        <end position="226"/>
    </location>
</feature>
<dbReference type="STRING" id="135651.G0NHT4"/>
<keyword evidence="1" id="KW-1133">Transmembrane helix</keyword>
<dbReference type="FunCoup" id="G0NHT4">
    <property type="interactions" value="14"/>
</dbReference>
<accession>G0NHT4</accession>
<evidence type="ECO:0000256" key="1">
    <source>
        <dbReference type="SAM" id="Phobius"/>
    </source>
</evidence>
<dbReference type="EMBL" id="GL379886">
    <property type="protein sequence ID" value="EGT31473.1"/>
    <property type="molecule type" value="Genomic_DNA"/>
</dbReference>
<feature type="transmembrane region" description="Helical" evidence="1">
    <location>
        <begin position="30"/>
        <end position="51"/>
    </location>
</feature>
<name>G0NHT4_CAEBE</name>
<evidence type="ECO:0000313" key="3">
    <source>
        <dbReference type="Proteomes" id="UP000008068"/>
    </source>
</evidence>